<dbReference type="PANTHER" id="PTHR23150:SF19">
    <property type="entry name" value="FORMYLGLYCINE-GENERATING ENZYME"/>
    <property type="match status" value="1"/>
</dbReference>
<dbReference type="InterPro" id="IPR051043">
    <property type="entry name" value="Sulfatase_Mod_Factor_Kinase"/>
</dbReference>
<keyword evidence="3" id="KW-1185">Reference proteome</keyword>
<dbReference type="InterPro" id="IPR005532">
    <property type="entry name" value="SUMF_dom"/>
</dbReference>
<name>A0A0D5LMH2_MAREN</name>
<dbReference type="SUPFAM" id="SSF56436">
    <property type="entry name" value="C-type lectin-like"/>
    <property type="match status" value="1"/>
</dbReference>
<reference evidence="2 3" key="1">
    <citation type="journal article" date="2015" name="Genome Announc.">
        <title>Complete genome sequence of Martelella endophytica YC6887, which has antifungal activity associated with a halophyte.</title>
        <authorList>
            <person name="Khan A."/>
            <person name="Khan H."/>
            <person name="Chung E.J."/>
            <person name="Hossain M.T."/>
            <person name="Chung Y.R."/>
        </authorList>
    </citation>
    <scope>NUCLEOTIDE SEQUENCE [LARGE SCALE GENOMIC DNA]</scope>
    <source>
        <strain evidence="2">YC6887</strain>
    </source>
</reference>
<dbReference type="HOGENOM" id="CLU_012431_4_2_5"/>
<dbReference type="RefSeq" id="WP_045680002.1">
    <property type="nucleotide sequence ID" value="NZ_CP010803.1"/>
</dbReference>
<dbReference type="Gene3D" id="3.90.1580.10">
    <property type="entry name" value="paralog of FGE (formylglycine-generating enzyme)"/>
    <property type="match status" value="1"/>
</dbReference>
<dbReference type="Proteomes" id="UP000032611">
    <property type="component" value="Chromosome"/>
</dbReference>
<proteinExistence type="predicted"/>
<evidence type="ECO:0000259" key="1">
    <source>
        <dbReference type="Pfam" id="PF03781"/>
    </source>
</evidence>
<dbReference type="PATRIC" id="fig|1486262.3.peg.1285"/>
<dbReference type="InterPro" id="IPR016187">
    <property type="entry name" value="CTDL_fold"/>
</dbReference>
<evidence type="ECO:0000313" key="2">
    <source>
        <dbReference type="EMBL" id="AJY45389.1"/>
    </source>
</evidence>
<evidence type="ECO:0000313" key="3">
    <source>
        <dbReference type="Proteomes" id="UP000032611"/>
    </source>
</evidence>
<organism evidence="2 3">
    <name type="scientific">Martelella endophytica</name>
    <dbReference type="NCBI Taxonomy" id="1486262"/>
    <lineage>
        <taxon>Bacteria</taxon>
        <taxon>Pseudomonadati</taxon>
        <taxon>Pseudomonadota</taxon>
        <taxon>Alphaproteobacteria</taxon>
        <taxon>Hyphomicrobiales</taxon>
        <taxon>Aurantimonadaceae</taxon>
        <taxon>Martelella</taxon>
    </lineage>
</organism>
<gene>
    <name evidence="2" type="ORF">TM49_06260</name>
</gene>
<dbReference type="EMBL" id="CP010803">
    <property type="protein sequence ID" value="AJY45389.1"/>
    <property type="molecule type" value="Genomic_DNA"/>
</dbReference>
<dbReference type="STRING" id="1486262.TM49_06260"/>
<dbReference type="AlphaFoldDB" id="A0A0D5LMH2"/>
<dbReference type="GO" id="GO:0120147">
    <property type="term" value="F:formylglycine-generating oxidase activity"/>
    <property type="evidence" value="ECO:0007669"/>
    <property type="project" value="TreeGrafter"/>
</dbReference>
<protein>
    <submittedName>
        <fullName evidence="2">Sulfatase modifying factor 1 (C-alpha-formyglycine-generating enzyme 1)</fullName>
    </submittedName>
</protein>
<dbReference type="Pfam" id="PF03781">
    <property type="entry name" value="FGE-sulfatase"/>
    <property type="match status" value="1"/>
</dbReference>
<dbReference type="PANTHER" id="PTHR23150">
    <property type="entry name" value="SULFATASE MODIFYING FACTOR 1, 2"/>
    <property type="match status" value="1"/>
</dbReference>
<dbReference type="InterPro" id="IPR042095">
    <property type="entry name" value="SUMF_sf"/>
</dbReference>
<accession>A0A0D5LMH2</accession>
<sequence length="317" mass="34561">MSEQDKPGGGCCSASRNAETPLPVADVAIAAGVGARAFPIAIPGGRSHVGANRPDIPLDGEGPLREVKLKPYALEAQTVTIARFREFVETTGYVTEAERFGWSAVFAGLLPEGAEVSGNASGTPWWVRIDGADWRHPEGPLSSIADRLDHPVTQVSLADAKAFAAYVGGRLPNEAEWERAAHGGHRDRKFPWGNEEPTDEKIFCNIWQGRFPTQNTVVDGYFGTAPARAFTPNDGGFYNMSGNVWEWTSDSYRIRSLSKHAKQRNAQAVEQNEQLLKGGSFLCHISYCYRYRIVARMALTPDSAASNVGFRIAYNAA</sequence>
<feature type="domain" description="Sulfatase-modifying factor enzyme-like" evidence="1">
    <location>
        <begin position="40"/>
        <end position="313"/>
    </location>
</feature>
<dbReference type="KEGG" id="mey:TM49_06260"/>
<dbReference type="OrthoDB" id="9768004at2"/>